<feature type="signal peptide" evidence="1">
    <location>
        <begin position="1"/>
        <end position="21"/>
    </location>
</feature>
<evidence type="ECO:0000256" key="1">
    <source>
        <dbReference type="SAM" id="SignalP"/>
    </source>
</evidence>
<dbReference type="OrthoDB" id="6434091at2759"/>
<dbReference type="AlphaFoldDB" id="A0A7E5WF47"/>
<dbReference type="InParanoid" id="A0A7E5WF47"/>
<organism evidence="2 3">
    <name type="scientific">Trichoplusia ni</name>
    <name type="common">Cabbage looper</name>
    <dbReference type="NCBI Taxonomy" id="7111"/>
    <lineage>
        <taxon>Eukaryota</taxon>
        <taxon>Metazoa</taxon>
        <taxon>Ecdysozoa</taxon>
        <taxon>Arthropoda</taxon>
        <taxon>Hexapoda</taxon>
        <taxon>Insecta</taxon>
        <taxon>Pterygota</taxon>
        <taxon>Neoptera</taxon>
        <taxon>Endopterygota</taxon>
        <taxon>Lepidoptera</taxon>
        <taxon>Glossata</taxon>
        <taxon>Ditrysia</taxon>
        <taxon>Noctuoidea</taxon>
        <taxon>Noctuidae</taxon>
        <taxon>Plusiinae</taxon>
        <taxon>Trichoplusia</taxon>
    </lineage>
</organism>
<keyword evidence="2" id="KW-1185">Reference proteome</keyword>
<evidence type="ECO:0000313" key="2">
    <source>
        <dbReference type="Proteomes" id="UP000322000"/>
    </source>
</evidence>
<dbReference type="GeneID" id="113502130"/>
<dbReference type="Proteomes" id="UP000322000">
    <property type="component" value="Chromosome 2"/>
</dbReference>
<proteinExistence type="predicted"/>
<evidence type="ECO:0000313" key="3">
    <source>
        <dbReference type="RefSeq" id="XP_026739315.1"/>
    </source>
</evidence>
<dbReference type="KEGG" id="tnl:113502130"/>
<protein>
    <submittedName>
        <fullName evidence="3">Uncharacterized protein LOC113502130</fullName>
    </submittedName>
</protein>
<dbReference type="RefSeq" id="XP_026739315.1">
    <property type="nucleotide sequence ID" value="XM_026883514.1"/>
</dbReference>
<accession>A0A7E5WF47</accession>
<keyword evidence="1" id="KW-0732">Signal</keyword>
<sequence>MADRKIFLILIVIFVINNVKCSFRHSIHKRVEEINNISRVMYGDVTGDDFQKNNVEDVLMYPKGDRRKLSGMSSLWRQYYSCSARLLSQLSGSRTLPSYIVAVFQGAVARLPCGTCLAPGEKKKPRRWMVAKVILSSFVG</sequence>
<gene>
    <name evidence="3" type="primary">LOC113502130</name>
</gene>
<reference evidence="3" key="1">
    <citation type="submission" date="2025-08" db="UniProtKB">
        <authorList>
            <consortium name="RefSeq"/>
        </authorList>
    </citation>
    <scope>IDENTIFICATION</scope>
</reference>
<feature type="chain" id="PRO_5028959421" evidence="1">
    <location>
        <begin position="22"/>
        <end position="140"/>
    </location>
</feature>
<name>A0A7E5WF47_TRINI</name>